<evidence type="ECO:0000313" key="2">
    <source>
        <dbReference type="Proteomes" id="UP000799755"/>
    </source>
</evidence>
<comment type="caution">
    <text evidence="1">The sequence shown here is derived from an EMBL/GenBank/DDBJ whole genome shotgun (WGS) entry which is preliminary data.</text>
</comment>
<organism evidence="1 2">
    <name type="scientific">Lindgomyces ingoldianus</name>
    <dbReference type="NCBI Taxonomy" id="673940"/>
    <lineage>
        <taxon>Eukaryota</taxon>
        <taxon>Fungi</taxon>
        <taxon>Dikarya</taxon>
        <taxon>Ascomycota</taxon>
        <taxon>Pezizomycotina</taxon>
        <taxon>Dothideomycetes</taxon>
        <taxon>Pleosporomycetidae</taxon>
        <taxon>Pleosporales</taxon>
        <taxon>Lindgomycetaceae</taxon>
        <taxon>Lindgomyces</taxon>
    </lineage>
</organism>
<dbReference type="EMBL" id="MU003505">
    <property type="protein sequence ID" value="KAF2471149.1"/>
    <property type="molecule type" value="Genomic_DNA"/>
</dbReference>
<dbReference type="Proteomes" id="UP000799755">
    <property type="component" value="Unassembled WGS sequence"/>
</dbReference>
<gene>
    <name evidence="1" type="ORF">BDR25DRAFT_313780</name>
</gene>
<sequence length="479" mass="52324">MANGASISSMIGLAISTLLLWTTFITVTTAQFQPLHTSSRWILDSSNKRFKLRCINWAGHMEAHIPEGLQHASIDAIAALISSSGFNCVRLTFSIDMALSQHTRVSDSFGTLAARTGADSAAVDALWQRVKANNPWIADGGGSVTVGDTFGRVVDTLGAKNVRVILDNHVSRASWCCNLTDGNGWWDTAQGYNDANSRFFNTANWLKGLEAMAQFSVNHPVVAGIGLRNELRPIPVLQDSNNHNDWYNLMAQGAASVHNANKDLLIMMGGTMSATDSSFLRTRPLDRSSFGDKVVWEWHTYTFSPAWIISFKNCALWKTAVGGFTGFLLSQNQAYTGPLWLSEFGFAMTGGTAERSGLSEEDYKYAKCLIEYVTGNDGDWALWAIQGNYYVRNGVVDSDEPWGLVNSDWTAWRNPAVKQLLGKMWDVTQGIPRGHSPDIREHHIPIPNPNITPASPTITAIVATGLSAAPVVESVVVPV</sequence>
<keyword evidence="2" id="KW-1185">Reference proteome</keyword>
<reference evidence="1" key="1">
    <citation type="journal article" date="2020" name="Stud. Mycol.">
        <title>101 Dothideomycetes genomes: a test case for predicting lifestyles and emergence of pathogens.</title>
        <authorList>
            <person name="Haridas S."/>
            <person name="Albert R."/>
            <person name="Binder M."/>
            <person name="Bloem J."/>
            <person name="Labutti K."/>
            <person name="Salamov A."/>
            <person name="Andreopoulos B."/>
            <person name="Baker S."/>
            <person name="Barry K."/>
            <person name="Bills G."/>
            <person name="Bluhm B."/>
            <person name="Cannon C."/>
            <person name="Castanera R."/>
            <person name="Culley D."/>
            <person name="Daum C."/>
            <person name="Ezra D."/>
            <person name="Gonzalez J."/>
            <person name="Henrissat B."/>
            <person name="Kuo A."/>
            <person name="Liang C."/>
            <person name="Lipzen A."/>
            <person name="Lutzoni F."/>
            <person name="Magnuson J."/>
            <person name="Mondo S."/>
            <person name="Nolan M."/>
            <person name="Ohm R."/>
            <person name="Pangilinan J."/>
            <person name="Park H.-J."/>
            <person name="Ramirez L."/>
            <person name="Alfaro M."/>
            <person name="Sun H."/>
            <person name="Tritt A."/>
            <person name="Yoshinaga Y."/>
            <person name="Zwiers L.-H."/>
            <person name="Turgeon B."/>
            <person name="Goodwin S."/>
            <person name="Spatafora J."/>
            <person name="Crous P."/>
            <person name="Grigoriev I."/>
        </authorList>
    </citation>
    <scope>NUCLEOTIDE SEQUENCE</scope>
    <source>
        <strain evidence="1">ATCC 200398</strain>
    </source>
</reference>
<keyword evidence="1" id="KW-0378">Hydrolase</keyword>
<name>A0ACB6QVX3_9PLEO</name>
<proteinExistence type="predicted"/>
<accession>A0ACB6QVX3</accession>
<evidence type="ECO:0000313" key="1">
    <source>
        <dbReference type="EMBL" id="KAF2471149.1"/>
    </source>
</evidence>
<protein>
    <submittedName>
        <fullName evidence="1">Glycoside hydrolase</fullName>
    </submittedName>
</protein>